<feature type="chain" id="PRO_5040769670" evidence="4">
    <location>
        <begin position="20"/>
        <end position="863"/>
    </location>
</feature>
<evidence type="ECO:0000256" key="2">
    <source>
        <dbReference type="ARBA" id="ARBA00022729"/>
    </source>
</evidence>
<dbReference type="PANTHER" id="PTHR47566">
    <property type="match status" value="1"/>
</dbReference>
<accession>A0A9W4TIT5</accession>
<dbReference type="NCBIfam" id="TIGR01451">
    <property type="entry name" value="B_ant_repeat"/>
    <property type="match status" value="1"/>
</dbReference>
<sequence>MKKLYFLVFTFCFFNSLMAQVVTIPDINLKLKLIAANVDTNRNAEIEVSEALSINFLDLNNAGINSLQGLEKFTNLETLLCNNNPIFTGVDFNVFKKLNFLSYSSIANVSYLNFENTNLSTLILEGLSNLNELQCNGNKNLVTLRLSGAQNLTTLWCNNNKLSALDITGLTKLKTVRCDGNQLQTLDASNLVNLTSLSSSGNLLTSLNVSGSTNLKAITCFSNKLQSLNASGLTNLTSLVCYSNELTQLNVNGLINLKELYCDGNRLPSLNVTGLTNLEYLNCTNNQLPELNVNGLTKLKGIKCGYNQLTALEVTGLTNLLNLECYHNQIKTLDLSDLKNIEGFSCYQNQLTSLFIRNGSNETQLLDFSQNPGLQYVCADESQLELVQQLITKYGYVNCNANSYCSFKPAGTYYTVNGINRFDSNNNGCGALDPIVPGLKFELFDGTNTGTVISKTNGSFSIFLPVGTHTITPVLENPSYYTISPSNKSFTYPGESSPKLQDFCIVANGVHPDLEITILQITPARPGFEAKYKIVYKNKGNVTQSGTVNLSFNDAVLDLVTASPAVETQAPDKLTWNFSNLRPFQSAELNFTFKVNAPTAVPAVNNGDVLSFRATVSSVDTDETPIDNTFTLNQTVVGSYDPNDKTCLEGSVITPSLIGEYVHYIIRFENTGTYPAQNIVVKDMIDLLKFDISTLITTSASHSFVTNISAGNKVEFIFENINLPFDDASNDGYVAFKIKTKPTLAVGDTFTNDANIYFDYNFPILTNKATSTFKTVTLGAPDFEFSNYFTLYPNPANHTLNINAKEGIEIQSLSIYDMLGQLIIAVPNAKSVSSIDVSRLTAGNYFIKVKSDKGSSGMKFIKY</sequence>
<reference evidence="7" key="1">
    <citation type="submission" date="2022-09" db="EMBL/GenBank/DDBJ databases">
        <authorList>
            <person name="Duchaud E."/>
        </authorList>
    </citation>
    <scope>NUCLEOTIDE SEQUENCE</scope>
    <source>
        <strain evidence="7">TRV642</strain>
    </source>
</reference>
<dbReference type="PANTHER" id="PTHR47566:SF1">
    <property type="entry name" value="PROTEIN NUD1"/>
    <property type="match status" value="1"/>
</dbReference>
<dbReference type="Pfam" id="PF18962">
    <property type="entry name" value="Por_Secre_tail"/>
    <property type="match status" value="1"/>
</dbReference>
<dbReference type="GO" id="GO:0035591">
    <property type="term" value="F:signaling adaptor activity"/>
    <property type="evidence" value="ECO:0007669"/>
    <property type="project" value="TreeGrafter"/>
</dbReference>
<feature type="domain" description="DUF7619" evidence="6">
    <location>
        <begin position="641"/>
        <end position="772"/>
    </location>
</feature>
<dbReference type="InterPro" id="IPR026444">
    <property type="entry name" value="Secre_tail"/>
</dbReference>
<dbReference type="Gene3D" id="3.80.10.10">
    <property type="entry name" value="Ribonuclease Inhibitor"/>
    <property type="match status" value="2"/>
</dbReference>
<evidence type="ECO:0000313" key="8">
    <source>
        <dbReference type="Proteomes" id="UP001152749"/>
    </source>
</evidence>
<dbReference type="InterPro" id="IPR047589">
    <property type="entry name" value="DUF11_rpt"/>
</dbReference>
<evidence type="ECO:0000313" key="7">
    <source>
        <dbReference type="EMBL" id="CAI2767933.1"/>
    </source>
</evidence>
<dbReference type="InterPro" id="IPR032675">
    <property type="entry name" value="LRR_dom_sf"/>
</dbReference>
<dbReference type="Proteomes" id="UP001152749">
    <property type="component" value="Chromosome"/>
</dbReference>
<evidence type="ECO:0000256" key="4">
    <source>
        <dbReference type="SAM" id="SignalP"/>
    </source>
</evidence>
<dbReference type="InterPro" id="IPR055353">
    <property type="entry name" value="DUF7619"/>
</dbReference>
<evidence type="ECO:0000256" key="3">
    <source>
        <dbReference type="ARBA" id="ARBA00022737"/>
    </source>
</evidence>
<name>A0A9W4TIT5_9FLAO</name>
<evidence type="ECO:0000259" key="6">
    <source>
        <dbReference type="Pfam" id="PF24595"/>
    </source>
</evidence>
<evidence type="ECO:0000256" key="1">
    <source>
        <dbReference type="ARBA" id="ARBA00022614"/>
    </source>
</evidence>
<evidence type="ECO:0000259" key="5">
    <source>
        <dbReference type="Pfam" id="PF18962"/>
    </source>
</evidence>
<dbReference type="Pfam" id="PF24595">
    <property type="entry name" value="DUF7619"/>
    <property type="match status" value="1"/>
</dbReference>
<organism evidence="7 8">
    <name type="scientific">Flavobacterium collinsii</name>
    <dbReference type="NCBI Taxonomy" id="1114861"/>
    <lineage>
        <taxon>Bacteria</taxon>
        <taxon>Pseudomonadati</taxon>
        <taxon>Bacteroidota</taxon>
        <taxon>Flavobacteriia</taxon>
        <taxon>Flavobacteriales</taxon>
        <taxon>Flavobacteriaceae</taxon>
        <taxon>Flavobacterium</taxon>
    </lineage>
</organism>
<keyword evidence="2 4" id="KW-0732">Signal</keyword>
<keyword evidence="3" id="KW-0677">Repeat</keyword>
<gene>
    <name evidence="7" type="ORF">TRV642_3115</name>
</gene>
<dbReference type="KEGG" id="fcs:TRV642_3115"/>
<proteinExistence type="predicted"/>
<keyword evidence="1" id="KW-0433">Leucine-rich repeat</keyword>
<dbReference type="AlphaFoldDB" id="A0A9W4TIT5"/>
<dbReference type="RefSeq" id="WP_263360684.1">
    <property type="nucleotide sequence ID" value="NZ_OX336425.1"/>
</dbReference>
<dbReference type="NCBIfam" id="TIGR04183">
    <property type="entry name" value="Por_Secre_tail"/>
    <property type="match status" value="1"/>
</dbReference>
<dbReference type="InterPro" id="IPR052574">
    <property type="entry name" value="CDIRP"/>
</dbReference>
<feature type="domain" description="Secretion system C-terminal sorting" evidence="5">
    <location>
        <begin position="791"/>
        <end position="861"/>
    </location>
</feature>
<protein>
    <submittedName>
        <fullName evidence="7">Conserved leucine-rich repeat (LRR) protein containing a type A C-terminal secretion signal</fullName>
    </submittedName>
</protein>
<feature type="signal peptide" evidence="4">
    <location>
        <begin position="1"/>
        <end position="19"/>
    </location>
</feature>
<dbReference type="SUPFAM" id="SSF52058">
    <property type="entry name" value="L domain-like"/>
    <property type="match status" value="1"/>
</dbReference>
<dbReference type="EMBL" id="OX336425">
    <property type="protein sequence ID" value="CAI2767933.1"/>
    <property type="molecule type" value="Genomic_DNA"/>
</dbReference>